<organism evidence="11 12">
    <name type="scientific">Lithocarpus litseifolius</name>
    <dbReference type="NCBI Taxonomy" id="425828"/>
    <lineage>
        <taxon>Eukaryota</taxon>
        <taxon>Viridiplantae</taxon>
        <taxon>Streptophyta</taxon>
        <taxon>Embryophyta</taxon>
        <taxon>Tracheophyta</taxon>
        <taxon>Spermatophyta</taxon>
        <taxon>Magnoliopsida</taxon>
        <taxon>eudicotyledons</taxon>
        <taxon>Gunneridae</taxon>
        <taxon>Pentapetalae</taxon>
        <taxon>rosids</taxon>
        <taxon>fabids</taxon>
        <taxon>Fagales</taxon>
        <taxon>Fagaceae</taxon>
        <taxon>Lithocarpus</taxon>
    </lineage>
</organism>
<comment type="caution">
    <text evidence="11">The sequence shown here is derived from an EMBL/GenBank/DDBJ whole genome shotgun (WGS) entry which is preliminary data.</text>
</comment>
<keyword evidence="2 7" id="KW-0547">Nucleotide-binding</keyword>
<feature type="region of interest" description="Disordered" evidence="9">
    <location>
        <begin position="1"/>
        <end position="66"/>
    </location>
</feature>
<accession>A0AAW2C4C9</accession>
<feature type="binding site" evidence="7">
    <location>
        <begin position="274"/>
        <end position="281"/>
    </location>
    <ligand>
        <name>ATP</name>
        <dbReference type="ChEBI" id="CHEBI:30616"/>
    </ligand>
</feature>
<dbReference type="GO" id="GO:0003777">
    <property type="term" value="F:microtubule motor activity"/>
    <property type="evidence" value="ECO:0007669"/>
    <property type="project" value="InterPro"/>
</dbReference>
<keyword evidence="3 7" id="KW-0067">ATP-binding</keyword>
<feature type="region of interest" description="Disordered" evidence="9">
    <location>
        <begin position="2302"/>
        <end position="2329"/>
    </location>
</feature>
<evidence type="ECO:0000256" key="8">
    <source>
        <dbReference type="SAM" id="Coils"/>
    </source>
</evidence>
<dbReference type="Gene3D" id="3.40.850.10">
    <property type="entry name" value="Kinesin motor domain"/>
    <property type="match status" value="1"/>
</dbReference>
<keyword evidence="4 8" id="KW-0175">Coiled coil</keyword>
<dbReference type="EMBL" id="JAZDWU010000009">
    <property type="protein sequence ID" value="KAK9991994.1"/>
    <property type="molecule type" value="Genomic_DNA"/>
</dbReference>
<feature type="region of interest" description="Disordered" evidence="9">
    <location>
        <begin position="84"/>
        <end position="133"/>
    </location>
</feature>
<keyword evidence="5 7" id="KW-0505">Motor protein</keyword>
<feature type="compositionally biased region" description="Basic and acidic residues" evidence="9">
    <location>
        <begin position="2314"/>
        <end position="2329"/>
    </location>
</feature>
<feature type="domain" description="Kinesin motor" evidence="10">
    <location>
        <begin position="193"/>
        <end position="530"/>
    </location>
</feature>
<feature type="compositionally biased region" description="Basic and acidic residues" evidence="9">
    <location>
        <begin position="57"/>
        <end position="66"/>
    </location>
</feature>
<dbReference type="GO" id="GO:0007018">
    <property type="term" value="P:microtubule-based movement"/>
    <property type="evidence" value="ECO:0007669"/>
    <property type="project" value="InterPro"/>
</dbReference>
<keyword evidence="1" id="KW-0493">Microtubule</keyword>
<evidence type="ECO:0000256" key="1">
    <source>
        <dbReference type="ARBA" id="ARBA00022701"/>
    </source>
</evidence>
<evidence type="ECO:0000256" key="9">
    <source>
        <dbReference type="SAM" id="MobiDB-lite"/>
    </source>
</evidence>
<dbReference type="InterPro" id="IPR027417">
    <property type="entry name" value="P-loop_NTPase"/>
</dbReference>
<evidence type="ECO:0000256" key="5">
    <source>
        <dbReference type="ARBA" id="ARBA00023175"/>
    </source>
</evidence>
<feature type="coiled-coil region" evidence="8">
    <location>
        <begin position="1097"/>
        <end position="1131"/>
    </location>
</feature>
<evidence type="ECO:0000256" key="3">
    <source>
        <dbReference type="ARBA" id="ARBA00022840"/>
    </source>
</evidence>
<evidence type="ECO:0000256" key="7">
    <source>
        <dbReference type="PROSITE-ProRule" id="PRU00283"/>
    </source>
</evidence>
<feature type="coiled-coil region" evidence="8">
    <location>
        <begin position="1832"/>
        <end position="1923"/>
    </location>
</feature>
<dbReference type="CDD" id="cd01373">
    <property type="entry name" value="KISc_KLP2_like"/>
    <property type="match status" value="1"/>
</dbReference>
<keyword evidence="12" id="KW-1185">Reference proteome</keyword>
<feature type="compositionally biased region" description="Polar residues" evidence="9">
    <location>
        <begin position="2303"/>
        <end position="2312"/>
    </location>
</feature>
<feature type="coiled-coil region" evidence="8">
    <location>
        <begin position="537"/>
        <end position="564"/>
    </location>
</feature>
<dbReference type="SUPFAM" id="SSF52540">
    <property type="entry name" value="P-loop containing nucleoside triphosphate hydrolases"/>
    <property type="match status" value="1"/>
</dbReference>
<dbReference type="GO" id="GO:0005874">
    <property type="term" value="C:microtubule"/>
    <property type="evidence" value="ECO:0007669"/>
    <property type="project" value="UniProtKB-KW"/>
</dbReference>
<dbReference type="PROSITE" id="PS00411">
    <property type="entry name" value="KINESIN_MOTOR_1"/>
    <property type="match status" value="1"/>
</dbReference>
<dbReference type="PRINTS" id="PR00380">
    <property type="entry name" value="KINESINHEAVY"/>
</dbReference>
<evidence type="ECO:0000256" key="6">
    <source>
        <dbReference type="ARBA" id="ARBA00034488"/>
    </source>
</evidence>
<dbReference type="PANTHER" id="PTHR37739">
    <property type="entry name" value="KINESIN-LIKE PROTEIN KIN-12D"/>
    <property type="match status" value="1"/>
</dbReference>
<name>A0AAW2C4C9_9ROSI</name>
<dbReference type="InterPro" id="IPR019821">
    <property type="entry name" value="Kinesin_motor_CS"/>
</dbReference>
<proteinExistence type="inferred from homology"/>
<dbReference type="GO" id="GO:0008017">
    <property type="term" value="F:microtubule binding"/>
    <property type="evidence" value="ECO:0007669"/>
    <property type="project" value="InterPro"/>
</dbReference>
<feature type="coiled-coil region" evidence="8">
    <location>
        <begin position="948"/>
        <end position="975"/>
    </location>
</feature>
<evidence type="ECO:0000313" key="11">
    <source>
        <dbReference type="EMBL" id="KAK9991994.1"/>
    </source>
</evidence>
<dbReference type="FunFam" id="3.40.850.10:FF:000033">
    <property type="entry name" value="Kinesin-like protein KIN-12E"/>
    <property type="match status" value="1"/>
</dbReference>
<dbReference type="InterPro" id="IPR001752">
    <property type="entry name" value="Kinesin_motor_dom"/>
</dbReference>
<dbReference type="PANTHER" id="PTHR37739:SF18">
    <property type="entry name" value="KINESIN-LIKE PROTEIN KIN-12C"/>
    <property type="match status" value="1"/>
</dbReference>
<evidence type="ECO:0000256" key="2">
    <source>
        <dbReference type="ARBA" id="ARBA00022741"/>
    </source>
</evidence>
<feature type="compositionally biased region" description="Polar residues" evidence="9">
    <location>
        <begin position="107"/>
        <end position="121"/>
    </location>
</feature>
<evidence type="ECO:0000313" key="12">
    <source>
        <dbReference type="Proteomes" id="UP001459277"/>
    </source>
</evidence>
<comment type="similarity">
    <text evidence="6">Belongs to the TRAFAC class myosin-kinesin ATPase superfamily. Kinesin family. KIN-12 subfamily.</text>
</comment>
<dbReference type="InterPro" id="IPR036961">
    <property type="entry name" value="Kinesin_motor_dom_sf"/>
</dbReference>
<dbReference type="SMART" id="SM00129">
    <property type="entry name" value="KISc"/>
    <property type="match status" value="1"/>
</dbReference>
<evidence type="ECO:0000259" key="10">
    <source>
        <dbReference type="PROSITE" id="PS50067"/>
    </source>
</evidence>
<sequence>MSKEPSTSRFVARNVSKNTHPESNENELETSLNPIHFPPPRTPLNTIQDPSQSQSQKDFHDSDFDSHHKLEAVRSTRALDKKLEASDRVGNASHSYVTPRVSARAGTKSQSEPNSTQSTPAKSVPRPSIGGANGACNLSSRAWNLYNGGRAGSSSRVSRRVSISNTSVSNCEFPVEVQHFELVQDPSFWTDHNVQVLIRIRPLSAMERVSQGFGQCLRQESAQTLVWLGHPETRFTFDHIACETISQENLFVVAGLPMVENCMSGYNSCMFAYGQTGSGKTYTMMGEIDEMEGNLNEDCGITPRIFEYLFSRIRAEEESRRDEKLKYSCKCSFLEIYNEQITDLLEPSSTNLQLREDLKKGVYVENLTEHNVRTVNDVVKLLLQGAANRKMAATHMNSESSRSHSVFTCIIESCWEKDAMTHFRFARLNLVDLAGSERQKSSGAEGDRLKEAANINKSLSTLGLVIMSLVDLAHGKHRHVPYRDSRLTFLLQDSLGGNSKTTIIANVSPSICSANETLSTLKFAQRAKLIQNNAKVNEDASGDVTALQRQIQQLKGQLSILMKNNNLTRSMPRCIPPFEESGLNDLSEEYDSLGERNLTDNHKIHSLQSKKMRCMEATLVGALRREKMAETAVRKLEAEIEQVNHLACQREEDAQHTKMMLRFREEKIKQLELLVHGKLSFDTYLEEENKALLEEIQLLRARTDRNPELTRFALENIRLQEQLQLFQNFYEQGERETLLAEVSELRNKLLEALEGKLTSSVRNNNQNNCTIKELEDCRNTNFKLIREVDDLRTELRKYLNCSQATTDSVTDSFSKDHEEFMQTDNYSLEENISIQSDSIDDTASYSQTDDGALQYRIYQNATTQPDYTQKELNDARLLIKAMESEQVHLITELQHTQEENQRLMEMVINKDKVDKQSVPELQSHFLTSGNLEVCNMGSLMEGNEDIDRMALQAKLDKITRDLEEVRSLNNQYQEDQAFQLSKQHEIEQVCEQVEMETSRTILHLQEDVAALQLELHERLCYMTQENTRLRNTIAAKEEEIKALCVEWERATLELTCFLVDGSKSLRDASGQIEGIARSFPQASCCISEHVERAARVCMEKEESILLLEKSLEDAQRMVVEMELKLNSLKEATMALNEFQQLDTDESTEQEIHSSILLNENTSMVKMQERKYKIKKDHVTEAEKSAIAALLHGQRNDIETDITISNLANPTDVGNHKLSGMKADTSVLALEEVKDQLKLARLGVLESENAICEFYTDLEMHIAALQIDVCEVSTAYSESVQDLVKEIHEMRKIYMELRENHKNSQFCRVESLSMKPDKYLKFEKQDDMLNQIRDKLAETNDVLNLIKDCVKTKENVFECISVDEDLIEAEAWSADCSVSGSEFSTESVVSGIQLDDILYTCHSRVPAGINMTDLSADRGSVVQYDDQESEKSKKLPKSSNVQNDATRFCLRKELELAFCAFSKLYVQLATLLSESDVGDCSIRQELIHVPYIKLGMEKAEAGRYNTREVVADEKINNASSFLTKFEEARATMREADFMLNALLKANESANELAGMWKQAGEELMVERASLIEEVAQLKSSIRLKEGENELLKDQISYGLAEMTNSFSLLEECFSQMQKTVDERFNMMYSDALSMGQEMLYLLRNSRSSLEDICTKIMEKELTLFVLYQCYVGDFVSKLPHFNAHRGLYPFKHQECCPARNLQTICSSEKDDIASEGIMDQRDGSEIVRKLEEEELGLSDDNLIYENLALKKELKRKEVLLEGLLFDFTLLQESASTTMDIKDETEKLIFSLSQVRHELEMKTSQFDELLVEYRKLEGHLADTEKALFISNSDLEQAKEMIDSYSDQNAELKVLLKDFYLKKSETEELLDEQKQVVKGLEKEILHLTSSAEQKSISLVKGVEDDLRRVISERDQLHEEVQSLNDKLEMAYAFADEKEAIAVEARQESEASKVYAEQKEEEVKILEHSVEELECTINVLEKKVYEMDEEVERHRLIRDSLELELQALRQRLASVENFTENVESGNSNVEHTEEHISKLLEIHEAQKRIKLLEEEKGERDKEIKQYKEYIAELVLHAEAQASQYQQKYKTLEAMVHEVKTDMSCSTSIAATIDKSERNTTRTRGSSSPFRCISNLVQQMNLEKDQELSMARFRIEELEALVASRQKEICMLNTRLAAAESMTHDVIRDLLGVKLDMTNYANLIDQCQVQKLVEEAHQQTEEFLAKEQENFNLRKQINDLLEERESCISEINKKEADIFTFQLNVEQLQERDQLLSAQNEMLKMDKNNLKRRVAELDEMVKSLLKAPSMQQQTQLSSKSHRDNSSLKPGDGDFTKRLAHSEKLLSHVNDEIAQYRRFSGHGIRNKR</sequence>
<evidence type="ECO:0000256" key="4">
    <source>
        <dbReference type="ARBA" id="ARBA00023054"/>
    </source>
</evidence>
<feature type="coiled-coil region" evidence="8">
    <location>
        <begin position="2204"/>
        <end position="2301"/>
    </location>
</feature>
<gene>
    <name evidence="11" type="ORF">SO802_026979</name>
</gene>
<dbReference type="Proteomes" id="UP001459277">
    <property type="component" value="Unassembled WGS sequence"/>
</dbReference>
<feature type="coiled-coil region" evidence="8">
    <location>
        <begin position="1952"/>
        <end position="2097"/>
    </location>
</feature>
<dbReference type="GO" id="GO:0005524">
    <property type="term" value="F:ATP binding"/>
    <property type="evidence" value="ECO:0007669"/>
    <property type="project" value="UniProtKB-UniRule"/>
</dbReference>
<dbReference type="Pfam" id="PF00225">
    <property type="entry name" value="Kinesin"/>
    <property type="match status" value="1"/>
</dbReference>
<protein>
    <recommendedName>
        <fullName evidence="10">Kinesin motor domain-containing protein</fullName>
    </recommendedName>
</protein>
<reference evidence="11 12" key="1">
    <citation type="submission" date="2024-01" db="EMBL/GenBank/DDBJ databases">
        <title>A telomere-to-telomere, gap-free genome of sweet tea (Lithocarpus litseifolius).</title>
        <authorList>
            <person name="Zhou J."/>
        </authorList>
    </citation>
    <scope>NUCLEOTIDE SEQUENCE [LARGE SCALE GENOMIC DNA]</scope>
    <source>
        <strain evidence="11">Zhou-2022a</strain>
        <tissue evidence="11">Leaf</tissue>
    </source>
</reference>
<dbReference type="PROSITE" id="PS50067">
    <property type="entry name" value="KINESIN_MOTOR_2"/>
    <property type="match status" value="1"/>
</dbReference>
<dbReference type="InterPro" id="IPR044986">
    <property type="entry name" value="KIF15/KIN-12"/>
</dbReference>